<dbReference type="PROSITE" id="PS50994">
    <property type="entry name" value="INTEGRASE"/>
    <property type="match status" value="1"/>
</dbReference>
<feature type="domain" description="Integrase catalytic" evidence="2">
    <location>
        <begin position="358"/>
        <end position="522"/>
    </location>
</feature>
<proteinExistence type="predicted"/>
<evidence type="ECO:0000259" key="2">
    <source>
        <dbReference type="PROSITE" id="PS50994"/>
    </source>
</evidence>
<keyword evidence="4" id="KW-1185">Reference proteome</keyword>
<reference evidence="3 4" key="1">
    <citation type="submission" date="2024-10" db="EMBL/GenBank/DDBJ databases">
        <authorList>
            <person name="Kim D."/>
        </authorList>
    </citation>
    <scope>NUCLEOTIDE SEQUENCE [LARGE SCALE GENOMIC DNA]</scope>
    <source>
        <strain evidence="3">Taebaek</strain>
    </source>
</reference>
<protein>
    <recommendedName>
        <fullName evidence="2">Integrase catalytic domain-containing protein</fullName>
    </recommendedName>
</protein>
<feature type="compositionally biased region" description="Polar residues" evidence="1">
    <location>
        <begin position="206"/>
        <end position="217"/>
    </location>
</feature>
<evidence type="ECO:0000256" key="1">
    <source>
        <dbReference type="SAM" id="MobiDB-lite"/>
    </source>
</evidence>
<sequence>MLARNESFLETLCNAKKANDLIRVATDEQLLCLVEICLNILKGRVPLRPRHLKKLQAHALVLRRLARTRCSRSAKKVLLQHGDGLPAISLASPPPSDGTPIGLVRNRIKQIKNDDGINEAERAIKYEQEHKRLNKLTRDEDERPVGVKLENLSDVVAAMPKPINVKRPIVVATRRHLKVGRARKENVEQLEDDDDDDDDHDYETPKPSSSNKRQPTQTEILKLIYKNAQSLGVSEEGQVLRAGGRPFITSSVYDIVSHLLNKDKRAQNKEPTAFKEFVERARQIPLLTIIMDLKKLRLLEFLYKDLSSPVAFTSVEPLLREARKSQPKINRADVQNYLATQRTYTLHRQAKRRYRRLPTLAPGLHTEWQADLAIFDRLAKQNRGYKYLLVCIDTLSRQVFVEPVKTKTSANMIRAFEHIFKRSKYIPWKVLTDQGKEFTARAVQHFFRAKDVEHFCMLTSPQFHAGMAERANRSIKERLYRYFTERNTYTWIDVVQDIVLAINHSPNSSIGMRPADVNFKNAEALRQKLHNAAENVVRRQPRYRVGDRVRIEKYKHVFQKGYLPRFTNELFTVAEVHTERSPVVYRLRDDHNEIISGTVEQQFVQVEWQTGNTARRWAREEYIKRKSKEKRGVRDEELLLQALLTDTGTLVELNSVTHGLLAREKSAKSSNVPLRIPADDDDLYQHKLDDYFSKLSDKNLTVLDELCMTKLNAEIKNLTEEERALLEATKEMGTEAWIQAYREIRLVCQFNYNVNRNRFVLNTDPRYVKKVEVSPQLAYILGFNNTEFMQAENEARFMPDMSGGVSSFHVYTPDLIEPMMIGDVTAPVLRIVTIRGNPDQVIEEQFFAIQYHKILLKEVSEILIEVRTNSGSLMPFQYGTLDWSAFSSDCVQYGGYNIYRGLPYQRGAGVGAVFRSLMRYLLPIGKQIGSAIGRQGMESGNRVLTNVLEGKDLKESLVIPPTNVSVVRSFFRQVLPLATITQESPYLFRLYSDNLWTDLSRIYLYLELSIEKPGANDKWVTIDDADTSVSAIQGIGQTFVQQLKVTVGNTEVYDSGNLYPFKAYITNELSFPINAKKNFLGSTGYYHTVNQDDSTDEGFKERCKIFKGGKNAQFLSRLDFDLGNQELYLLNNLDLLFTIYKAKDVFLLQTLKANDTTKYRLTVHDVKIYAKMVEVQPSLNMSLYKTLEKQPATYAVRKTEIKSSFISVGRYEFEYNVFSATIPRRVTIALVGNSAFHGDYKLSPFMFEPYDLREISIHAGGVVYPAVPYKLNFSKDHFVSAFVDMYEALGMANSERSFDISMAQFKKGWTFFVIPLTSTLDDSCGFELLRSGTTNVRATFNSPIPLGGVEMVVLGEFDQMIMVDYNRHIVTDSKLG</sequence>
<comment type="caution">
    <text evidence="3">The sequence shown here is derived from an EMBL/GenBank/DDBJ whole genome shotgun (WGS) entry which is preliminary data.</text>
</comment>
<feature type="compositionally biased region" description="Acidic residues" evidence="1">
    <location>
        <begin position="188"/>
        <end position="201"/>
    </location>
</feature>
<dbReference type="EMBL" id="JBICCN010000120">
    <property type="protein sequence ID" value="KAL3092068.1"/>
    <property type="molecule type" value="Genomic_DNA"/>
</dbReference>
<evidence type="ECO:0000313" key="4">
    <source>
        <dbReference type="Proteomes" id="UP001620645"/>
    </source>
</evidence>
<feature type="region of interest" description="Disordered" evidence="1">
    <location>
        <begin position="182"/>
        <end position="217"/>
    </location>
</feature>
<evidence type="ECO:0000313" key="3">
    <source>
        <dbReference type="EMBL" id="KAL3092068.1"/>
    </source>
</evidence>
<dbReference type="InterPro" id="IPR012337">
    <property type="entry name" value="RNaseH-like_sf"/>
</dbReference>
<dbReference type="InterPro" id="IPR001584">
    <property type="entry name" value="Integrase_cat-core"/>
</dbReference>
<dbReference type="PANTHER" id="PTHR46585:SF1">
    <property type="entry name" value="CHROMO DOMAIN-CONTAINING PROTEIN"/>
    <property type="match status" value="1"/>
</dbReference>
<dbReference type="PANTHER" id="PTHR46585">
    <property type="entry name" value="INTEGRASE CORE DOMAIN CONTAINING PROTEIN"/>
    <property type="match status" value="1"/>
</dbReference>
<dbReference type="Pfam" id="PF00665">
    <property type="entry name" value="rve"/>
    <property type="match status" value="1"/>
</dbReference>
<name>A0ABD2JN90_HETSC</name>
<dbReference type="InterPro" id="IPR036397">
    <property type="entry name" value="RNaseH_sf"/>
</dbReference>
<accession>A0ABD2JN90</accession>
<gene>
    <name evidence="3" type="ORF">niasHS_004231</name>
</gene>
<organism evidence="3 4">
    <name type="scientific">Heterodera schachtii</name>
    <name type="common">Sugarbeet cyst nematode worm</name>
    <name type="synonym">Tylenchus schachtii</name>
    <dbReference type="NCBI Taxonomy" id="97005"/>
    <lineage>
        <taxon>Eukaryota</taxon>
        <taxon>Metazoa</taxon>
        <taxon>Ecdysozoa</taxon>
        <taxon>Nematoda</taxon>
        <taxon>Chromadorea</taxon>
        <taxon>Rhabditida</taxon>
        <taxon>Tylenchina</taxon>
        <taxon>Tylenchomorpha</taxon>
        <taxon>Tylenchoidea</taxon>
        <taxon>Heteroderidae</taxon>
        <taxon>Heteroderinae</taxon>
        <taxon>Heterodera</taxon>
    </lineage>
</organism>
<dbReference type="Gene3D" id="3.30.420.10">
    <property type="entry name" value="Ribonuclease H-like superfamily/Ribonuclease H"/>
    <property type="match status" value="1"/>
</dbReference>
<dbReference type="Proteomes" id="UP001620645">
    <property type="component" value="Unassembled WGS sequence"/>
</dbReference>
<dbReference type="SUPFAM" id="SSF53098">
    <property type="entry name" value="Ribonuclease H-like"/>
    <property type="match status" value="1"/>
</dbReference>